<evidence type="ECO:0000313" key="8">
    <source>
        <dbReference type="Proteomes" id="UP000297447"/>
    </source>
</evidence>
<keyword evidence="3 5" id="KW-0862">Zinc</keyword>
<keyword evidence="4" id="KW-0560">Oxidoreductase</keyword>
<dbReference type="InterPro" id="IPR011032">
    <property type="entry name" value="GroES-like_sf"/>
</dbReference>
<comment type="caution">
    <text evidence="7">The sequence shown here is derived from an EMBL/GenBank/DDBJ whole genome shotgun (WGS) entry which is preliminary data.</text>
</comment>
<evidence type="ECO:0000259" key="6">
    <source>
        <dbReference type="SMART" id="SM00829"/>
    </source>
</evidence>
<dbReference type="GO" id="GO:0008270">
    <property type="term" value="F:zinc ion binding"/>
    <property type="evidence" value="ECO:0007669"/>
    <property type="project" value="InterPro"/>
</dbReference>
<dbReference type="Gene3D" id="3.40.50.720">
    <property type="entry name" value="NAD(P)-binding Rossmann-like Domain"/>
    <property type="match status" value="1"/>
</dbReference>
<dbReference type="Pfam" id="PF00107">
    <property type="entry name" value="ADH_zinc_N"/>
    <property type="match status" value="1"/>
</dbReference>
<dbReference type="PROSITE" id="PS00059">
    <property type="entry name" value="ADH_ZINC"/>
    <property type="match status" value="1"/>
</dbReference>
<dbReference type="InterPro" id="IPR013154">
    <property type="entry name" value="ADH-like_N"/>
</dbReference>
<dbReference type="RefSeq" id="WP_134518522.1">
    <property type="nucleotide sequence ID" value="NZ_SOHE01000019.1"/>
</dbReference>
<comment type="similarity">
    <text evidence="5">Belongs to the zinc-containing alcohol dehydrogenase family.</text>
</comment>
<evidence type="ECO:0000313" key="7">
    <source>
        <dbReference type="EMBL" id="TFD53555.1"/>
    </source>
</evidence>
<accession>A0A4R9A7T7</accession>
<dbReference type="OrthoDB" id="9797931at2"/>
<dbReference type="SUPFAM" id="SSF51735">
    <property type="entry name" value="NAD(P)-binding Rossmann-fold domains"/>
    <property type="match status" value="1"/>
</dbReference>
<sequence>MQAATYTGNGAITLSEAEPQAPGAGQVQIAVVYTGICGTDLHVLHGAMDARVTFPAVLGHEMSGVIAALGDGVTDWAVGDHVTVMPLDWCGDCPACRAGNQHICQNLNFIGIDSPGSLQASWTVPADTLVRLPADLRLDYAALVEPSAVAVHDVRRSGLVPGEKVVVIGGGPIGVLIATTARHFGGEVVVIELDATRRAAIADLGFTVLDPIAVDQVEWVTEWTAGAGADVVFEVSGAASAVLGATALAKVRGRLVVVAIHPTPRPIDLQRLFWRELTIIGARVYERVDFETAVELVAAGVIPASLLITRIEPLDRTAAAFAALGAGDALKILIDCQAAPTAPDDLSALTSTPAGASK</sequence>
<dbReference type="AlphaFoldDB" id="A0A4R9A7T7"/>
<dbReference type="SUPFAM" id="SSF50129">
    <property type="entry name" value="GroES-like"/>
    <property type="match status" value="1"/>
</dbReference>
<dbReference type="PANTHER" id="PTHR43401">
    <property type="entry name" value="L-THREONINE 3-DEHYDROGENASE"/>
    <property type="match status" value="1"/>
</dbReference>
<dbReference type="Gene3D" id="3.90.180.10">
    <property type="entry name" value="Medium-chain alcohol dehydrogenases, catalytic domain"/>
    <property type="match status" value="1"/>
</dbReference>
<comment type="cofactor">
    <cofactor evidence="1 5">
        <name>Zn(2+)</name>
        <dbReference type="ChEBI" id="CHEBI:29105"/>
    </cofactor>
</comment>
<dbReference type="InterPro" id="IPR013149">
    <property type="entry name" value="ADH-like_C"/>
</dbReference>
<dbReference type="InterPro" id="IPR036291">
    <property type="entry name" value="NAD(P)-bd_dom_sf"/>
</dbReference>
<name>A0A4R9A7T7_9MICO</name>
<dbReference type="InterPro" id="IPR050129">
    <property type="entry name" value="Zn_alcohol_dh"/>
</dbReference>
<protein>
    <submittedName>
        <fullName evidence="7">Zn-dependent alcohol dehydrogenase</fullName>
    </submittedName>
</protein>
<dbReference type="PANTHER" id="PTHR43401:SF2">
    <property type="entry name" value="L-THREONINE 3-DEHYDROGENASE"/>
    <property type="match status" value="1"/>
</dbReference>
<dbReference type="InterPro" id="IPR002328">
    <property type="entry name" value="ADH_Zn_CS"/>
</dbReference>
<dbReference type="Proteomes" id="UP000297447">
    <property type="component" value="Unassembled WGS sequence"/>
</dbReference>
<evidence type="ECO:0000256" key="4">
    <source>
        <dbReference type="ARBA" id="ARBA00023002"/>
    </source>
</evidence>
<dbReference type="SMART" id="SM00829">
    <property type="entry name" value="PKS_ER"/>
    <property type="match status" value="1"/>
</dbReference>
<reference evidence="7 8" key="1">
    <citation type="submission" date="2019-03" db="EMBL/GenBank/DDBJ databases">
        <title>Genomics of glacier-inhabiting Cryobacterium strains.</title>
        <authorList>
            <person name="Liu Q."/>
            <person name="Xin Y.-H."/>
        </authorList>
    </citation>
    <scope>NUCLEOTIDE SEQUENCE [LARGE SCALE GENOMIC DNA]</scope>
    <source>
        <strain evidence="7 8">Hh14</strain>
    </source>
</reference>
<evidence type="ECO:0000256" key="1">
    <source>
        <dbReference type="ARBA" id="ARBA00001947"/>
    </source>
</evidence>
<feature type="domain" description="Enoyl reductase (ER)" evidence="6">
    <location>
        <begin position="8"/>
        <end position="334"/>
    </location>
</feature>
<dbReference type="EMBL" id="SOHE01000019">
    <property type="protein sequence ID" value="TFD53555.1"/>
    <property type="molecule type" value="Genomic_DNA"/>
</dbReference>
<organism evidence="7 8">
    <name type="scientific">Cryobacterium frigoriphilum</name>
    <dbReference type="NCBI Taxonomy" id="1259150"/>
    <lineage>
        <taxon>Bacteria</taxon>
        <taxon>Bacillati</taxon>
        <taxon>Actinomycetota</taxon>
        <taxon>Actinomycetes</taxon>
        <taxon>Micrococcales</taxon>
        <taxon>Microbacteriaceae</taxon>
        <taxon>Cryobacterium</taxon>
    </lineage>
</organism>
<dbReference type="InterPro" id="IPR020843">
    <property type="entry name" value="ER"/>
</dbReference>
<keyword evidence="2 5" id="KW-0479">Metal-binding</keyword>
<gene>
    <name evidence="7" type="ORF">E3T55_05200</name>
</gene>
<proteinExistence type="inferred from homology"/>
<evidence type="ECO:0000256" key="5">
    <source>
        <dbReference type="RuleBase" id="RU361277"/>
    </source>
</evidence>
<dbReference type="Pfam" id="PF08240">
    <property type="entry name" value="ADH_N"/>
    <property type="match status" value="1"/>
</dbReference>
<evidence type="ECO:0000256" key="2">
    <source>
        <dbReference type="ARBA" id="ARBA00022723"/>
    </source>
</evidence>
<evidence type="ECO:0000256" key="3">
    <source>
        <dbReference type="ARBA" id="ARBA00022833"/>
    </source>
</evidence>
<dbReference type="GO" id="GO:0016491">
    <property type="term" value="F:oxidoreductase activity"/>
    <property type="evidence" value="ECO:0007669"/>
    <property type="project" value="UniProtKB-KW"/>
</dbReference>
<keyword evidence="8" id="KW-1185">Reference proteome</keyword>